<dbReference type="InterPro" id="IPR013196">
    <property type="entry name" value="HTH_11"/>
</dbReference>
<keyword evidence="1" id="KW-0805">Transcription regulation</keyword>
<dbReference type="RefSeq" id="WP_144986781.1">
    <property type="nucleotide sequence ID" value="NZ_VNJK01000001.1"/>
</dbReference>
<sequence length="323" mass="37174">MKLERLLSILIVLLNRRQVMAKELADQFEVSIRTIYRDIETLNMAGIPIMTQQGANGGIRIMDGYKLERNILTYDELASILTALQSLSTAHTLNQQPMLAEKLQMLVPEAQGESLALHLQRFRIDLSTWGKYPFLEHHLTLLKHAVEEDRIIQFQYVDANGTNTERVVHAYTLLLKSQQWYLYGYCTTRSDFRLFKLFRMKDIQLLEQQFDRSEFIDEANTEPATNSLSLSQPWNNWTAPENTTEIVLSFEESAKSMAEERFGVEALVPQPNGTYQVTASFPADRWLDCFILGYGPHVEVLSPPHLRDRIGALIEKMAAKYRS</sequence>
<dbReference type="EMBL" id="VNJK01000001">
    <property type="protein sequence ID" value="TVX91867.1"/>
    <property type="molecule type" value="Genomic_DNA"/>
</dbReference>
<dbReference type="Gene3D" id="1.10.10.10">
    <property type="entry name" value="Winged helix-like DNA-binding domain superfamily/Winged helix DNA-binding domain"/>
    <property type="match status" value="1"/>
</dbReference>
<dbReference type="InterPro" id="IPR028349">
    <property type="entry name" value="PafC-like"/>
</dbReference>
<dbReference type="InterPro" id="IPR036390">
    <property type="entry name" value="WH_DNA-bd_sf"/>
</dbReference>
<dbReference type="Pfam" id="PF13280">
    <property type="entry name" value="WYL"/>
    <property type="match status" value="1"/>
</dbReference>
<dbReference type="PROSITE" id="PS52050">
    <property type="entry name" value="WYL"/>
    <property type="match status" value="1"/>
</dbReference>
<dbReference type="Pfam" id="PF08279">
    <property type="entry name" value="HTH_11"/>
    <property type="match status" value="1"/>
</dbReference>
<gene>
    <name evidence="4" type="ORF">FPZ44_01590</name>
</gene>
<evidence type="ECO:0000256" key="2">
    <source>
        <dbReference type="ARBA" id="ARBA00023163"/>
    </source>
</evidence>
<dbReference type="AlphaFoldDB" id="A0A559IW53"/>
<proteinExistence type="predicted"/>
<dbReference type="InterPro" id="IPR026881">
    <property type="entry name" value="WYL_dom"/>
</dbReference>
<evidence type="ECO:0000256" key="1">
    <source>
        <dbReference type="ARBA" id="ARBA00023015"/>
    </source>
</evidence>
<dbReference type="InterPro" id="IPR051534">
    <property type="entry name" value="CBASS_pafABC_assoc_protein"/>
</dbReference>
<dbReference type="InterPro" id="IPR001034">
    <property type="entry name" value="DeoR_HTH"/>
</dbReference>
<dbReference type="InterPro" id="IPR057727">
    <property type="entry name" value="WCX_dom"/>
</dbReference>
<dbReference type="PANTHER" id="PTHR34580">
    <property type="match status" value="1"/>
</dbReference>
<evidence type="ECO:0000259" key="3">
    <source>
        <dbReference type="PROSITE" id="PS51000"/>
    </source>
</evidence>
<reference evidence="4 5" key="1">
    <citation type="submission" date="2019-07" db="EMBL/GenBank/DDBJ databases">
        <authorList>
            <person name="Kim J."/>
        </authorList>
    </citation>
    <scope>NUCLEOTIDE SEQUENCE [LARGE SCALE GENOMIC DNA]</scope>
    <source>
        <strain evidence="4 5">N4</strain>
    </source>
</reference>
<dbReference type="PROSITE" id="PS51000">
    <property type="entry name" value="HTH_DEOR_2"/>
    <property type="match status" value="1"/>
</dbReference>
<comment type="caution">
    <text evidence="4">The sequence shown here is derived from an EMBL/GenBank/DDBJ whole genome shotgun (WGS) entry which is preliminary data.</text>
</comment>
<accession>A0A559IW53</accession>
<organism evidence="4 5">
    <name type="scientific">Paenibacillus agilis</name>
    <dbReference type="NCBI Taxonomy" id="3020863"/>
    <lineage>
        <taxon>Bacteria</taxon>
        <taxon>Bacillati</taxon>
        <taxon>Bacillota</taxon>
        <taxon>Bacilli</taxon>
        <taxon>Bacillales</taxon>
        <taxon>Paenibacillaceae</taxon>
        <taxon>Paenibacillus</taxon>
    </lineage>
</organism>
<dbReference type="PANTHER" id="PTHR34580:SF1">
    <property type="entry name" value="PROTEIN PAFC"/>
    <property type="match status" value="1"/>
</dbReference>
<dbReference type="GO" id="GO:0003700">
    <property type="term" value="F:DNA-binding transcription factor activity"/>
    <property type="evidence" value="ECO:0007669"/>
    <property type="project" value="InterPro"/>
</dbReference>
<dbReference type="SUPFAM" id="SSF46785">
    <property type="entry name" value="Winged helix' DNA-binding domain"/>
    <property type="match status" value="1"/>
</dbReference>
<dbReference type="InterPro" id="IPR036388">
    <property type="entry name" value="WH-like_DNA-bd_sf"/>
</dbReference>
<dbReference type="Proteomes" id="UP000318102">
    <property type="component" value="Unassembled WGS sequence"/>
</dbReference>
<dbReference type="OrthoDB" id="9815009at2"/>
<dbReference type="PIRSF" id="PIRSF016838">
    <property type="entry name" value="PafC"/>
    <property type="match status" value="1"/>
</dbReference>
<dbReference type="Pfam" id="PF25583">
    <property type="entry name" value="WCX"/>
    <property type="match status" value="1"/>
</dbReference>
<keyword evidence="5" id="KW-1185">Reference proteome</keyword>
<protein>
    <submittedName>
        <fullName evidence="4">YafY family transcriptional regulator</fullName>
    </submittedName>
</protein>
<evidence type="ECO:0000313" key="5">
    <source>
        <dbReference type="Proteomes" id="UP000318102"/>
    </source>
</evidence>
<evidence type="ECO:0000313" key="4">
    <source>
        <dbReference type="EMBL" id="TVX91867.1"/>
    </source>
</evidence>
<name>A0A559IW53_9BACL</name>
<keyword evidence="2" id="KW-0804">Transcription</keyword>
<feature type="domain" description="HTH deoR-type" evidence="3">
    <location>
        <begin position="2"/>
        <end position="57"/>
    </location>
</feature>